<name>A0A5B7JKY4_PORTR</name>
<proteinExistence type="predicted"/>
<sequence>MKKLLVLNTEVPLYQSTRVAGILAPHAHTLQCLITGSGCKSLELSVMLSRNPGVRAKCYISYTCTTMETKAIEN</sequence>
<dbReference type="Proteomes" id="UP000324222">
    <property type="component" value="Unassembled WGS sequence"/>
</dbReference>
<evidence type="ECO:0000313" key="2">
    <source>
        <dbReference type="Proteomes" id="UP000324222"/>
    </source>
</evidence>
<organism evidence="1 2">
    <name type="scientific">Portunus trituberculatus</name>
    <name type="common">Swimming crab</name>
    <name type="synonym">Neptunus trituberculatus</name>
    <dbReference type="NCBI Taxonomy" id="210409"/>
    <lineage>
        <taxon>Eukaryota</taxon>
        <taxon>Metazoa</taxon>
        <taxon>Ecdysozoa</taxon>
        <taxon>Arthropoda</taxon>
        <taxon>Crustacea</taxon>
        <taxon>Multicrustacea</taxon>
        <taxon>Malacostraca</taxon>
        <taxon>Eumalacostraca</taxon>
        <taxon>Eucarida</taxon>
        <taxon>Decapoda</taxon>
        <taxon>Pleocyemata</taxon>
        <taxon>Brachyura</taxon>
        <taxon>Eubrachyura</taxon>
        <taxon>Portunoidea</taxon>
        <taxon>Portunidae</taxon>
        <taxon>Portuninae</taxon>
        <taxon>Portunus</taxon>
    </lineage>
</organism>
<dbReference type="EMBL" id="VSRR010101519">
    <property type="protein sequence ID" value="MPC95255.1"/>
    <property type="molecule type" value="Genomic_DNA"/>
</dbReference>
<keyword evidence="2" id="KW-1185">Reference proteome</keyword>
<protein>
    <submittedName>
        <fullName evidence="1">Uncharacterized protein</fullName>
    </submittedName>
</protein>
<dbReference type="AlphaFoldDB" id="A0A5B7JKY4"/>
<comment type="caution">
    <text evidence="1">The sequence shown here is derived from an EMBL/GenBank/DDBJ whole genome shotgun (WGS) entry which is preliminary data.</text>
</comment>
<evidence type="ECO:0000313" key="1">
    <source>
        <dbReference type="EMBL" id="MPC95255.1"/>
    </source>
</evidence>
<gene>
    <name evidence="1" type="ORF">E2C01_090457</name>
</gene>
<accession>A0A5B7JKY4</accession>
<reference evidence="1 2" key="1">
    <citation type="submission" date="2019-05" db="EMBL/GenBank/DDBJ databases">
        <title>Another draft genome of Portunus trituberculatus and its Hox gene families provides insights of decapod evolution.</title>
        <authorList>
            <person name="Jeong J.-H."/>
            <person name="Song I."/>
            <person name="Kim S."/>
            <person name="Choi T."/>
            <person name="Kim D."/>
            <person name="Ryu S."/>
            <person name="Kim W."/>
        </authorList>
    </citation>
    <scope>NUCLEOTIDE SEQUENCE [LARGE SCALE GENOMIC DNA]</scope>
    <source>
        <tissue evidence="1">Muscle</tissue>
    </source>
</reference>